<keyword evidence="5 10" id="KW-0472">Membrane</keyword>
<evidence type="ECO:0000313" key="14">
    <source>
        <dbReference type="Proteomes" id="UP000827986"/>
    </source>
</evidence>
<keyword evidence="4 10" id="KW-1133">Transmembrane helix</keyword>
<gene>
    <name evidence="13" type="ORF">KIL84_002054</name>
</gene>
<name>A0A9D3XL30_9SAUR</name>
<dbReference type="GO" id="GO:0005102">
    <property type="term" value="F:signaling receptor binding"/>
    <property type="evidence" value="ECO:0007669"/>
    <property type="project" value="TreeGrafter"/>
</dbReference>
<dbReference type="InterPro" id="IPR053896">
    <property type="entry name" value="BTN3A2-like_Ig-C"/>
</dbReference>
<dbReference type="SMART" id="SM00408">
    <property type="entry name" value="IGc2"/>
    <property type="match status" value="1"/>
</dbReference>
<evidence type="ECO:0000256" key="1">
    <source>
        <dbReference type="ARBA" id="ARBA00004370"/>
    </source>
</evidence>
<dbReference type="EMBL" id="JAHDVG010000469">
    <property type="protein sequence ID" value="KAH1181120.1"/>
    <property type="molecule type" value="Genomic_DNA"/>
</dbReference>
<evidence type="ECO:0000256" key="7">
    <source>
        <dbReference type="ARBA" id="ARBA00023180"/>
    </source>
</evidence>
<dbReference type="PANTHER" id="PTHR24100">
    <property type="entry name" value="BUTYROPHILIN"/>
    <property type="match status" value="1"/>
</dbReference>
<dbReference type="Pfam" id="PF07686">
    <property type="entry name" value="V-set"/>
    <property type="match status" value="1"/>
</dbReference>
<evidence type="ECO:0000256" key="6">
    <source>
        <dbReference type="ARBA" id="ARBA00023157"/>
    </source>
</evidence>
<dbReference type="GO" id="GO:0009897">
    <property type="term" value="C:external side of plasma membrane"/>
    <property type="evidence" value="ECO:0007669"/>
    <property type="project" value="TreeGrafter"/>
</dbReference>
<dbReference type="InterPro" id="IPR036179">
    <property type="entry name" value="Ig-like_dom_sf"/>
</dbReference>
<dbReference type="SMART" id="SM00406">
    <property type="entry name" value="IGv"/>
    <property type="match status" value="1"/>
</dbReference>
<evidence type="ECO:0000256" key="11">
    <source>
        <dbReference type="SAM" id="SignalP"/>
    </source>
</evidence>
<feature type="domain" description="Ig-like" evidence="12">
    <location>
        <begin position="21"/>
        <end position="139"/>
    </location>
</feature>
<dbReference type="Proteomes" id="UP000827986">
    <property type="component" value="Unassembled WGS sequence"/>
</dbReference>
<dbReference type="GO" id="GO:0050852">
    <property type="term" value="P:T cell receptor signaling pathway"/>
    <property type="evidence" value="ECO:0007669"/>
    <property type="project" value="TreeGrafter"/>
</dbReference>
<evidence type="ECO:0000259" key="12">
    <source>
        <dbReference type="PROSITE" id="PS50835"/>
    </source>
</evidence>
<dbReference type="Gene3D" id="2.60.40.10">
    <property type="entry name" value="Immunoglobulins"/>
    <property type="match status" value="2"/>
</dbReference>
<dbReference type="InterPro" id="IPR013783">
    <property type="entry name" value="Ig-like_fold"/>
</dbReference>
<dbReference type="AlphaFoldDB" id="A0A9D3XL30"/>
<dbReference type="CDD" id="cd00096">
    <property type="entry name" value="Ig"/>
    <property type="match status" value="1"/>
</dbReference>
<keyword evidence="14" id="KW-1185">Reference proteome</keyword>
<evidence type="ECO:0000256" key="5">
    <source>
        <dbReference type="ARBA" id="ARBA00023136"/>
    </source>
</evidence>
<keyword evidence="6" id="KW-1015">Disulfide bond</keyword>
<feature type="signal peptide" evidence="11">
    <location>
        <begin position="1"/>
        <end position="25"/>
    </location>
</feature>
<dbReference type="SMART" id="SM00409">
    <property type="entry name" value="IG"/>
    <property type="match status" value="1"/>
</dbReference>
<organism evidence="13 14">
    <name type="scientific">Mauremys mutica</name>
    <name type="common">yellowpond turtle</name>
    <dbReference type="NCBI Taxonomy" id="74926"/>
    <lineage>
        <taxon>Eukaryota</taxon>
        <taxon>Metazoa</taxon>
        <taxon>Chordata</taxon>
        <taxon>Craniata</taxon>
        <taxon>Vertebrata</taxon>
        <taxon>Euteleostomi</taxon>
        <taxon>Archelosauria</taxon>
        <taxon>Testudinata</taxon>
        <taxon>Testudines</taxon>
        <taxon>Cryptodira</taxon>
        <taxon>Durocryptodira</taxon>
        <taxon>Testudinoidea</taxon>
        <taxon>Geoemydidae</taxon>
        <taxon>Geoemydinae</taxon>
        <taxon>Mauremys</taxon>
    </lineage>
</organism>
<comment type="caution">
    <text evidence="13">The sequence shown here is derived from an EMBL/GenBank/DDBJ whole genome shotgun (WGS) entry which is preliminary data.</text>
</comment>
<evidence type="ECO:0000256" key="9">
    <source>
        <dbReference type="ARBA" id="ARBA00038221"/>
    </source>
</evidence>
<keyword evidence="3 11" id="KW-0732">Signal</keyword>
<reference evidence="13" key="1">
    <citation type="submission" date="2021-09" db="EMBL/GenBank/DDBJ databases">
        <title>The genome of Mauremys mutica provides insights into the evolution of semi-aquatic lifestyle.</title>
        <authorList>
            <person name="Gong S."/>
            <person name="Gao Y."/>
        </authorList>
    </citation>
    <scope>NUCLEOTIDE SEQUENCE</scope>
    <source>
        <strain evidence="13">MM-2020</strain>
        <tissue evidence="13">Muscle</tissue>
    </source>
</reference>
<dbReference type="GO" id="GO:0042110">
    <property type="term" value="P:T cell activation"/>
    <property type="evidence" value="ECO:0007669"/>
    <property type="project" value="UniProtKB-ARBA"/>
</dbReference>
<dbReference type="SUPFAM" id="SSF48726">
    <property type="entry name" value="Immunoglobulin"/>
    <property type="match status" value="2"/>
</dbReference>
<keyword evidence="8" id="KW-0393">Immunoglobulin domain</keyword>
<dbReference type="InterPro" id="IPR003599">
    <property type="entry name" value="Ig_sub"/>
</dbReference>
<dbReference type="FunFam" id="2.60.40.10:FF:000088">
    <property type="entry name" value="Butyrophilin subfamily 1 member A1"/>
    <property type="match status" value="1"/>
</dbReference>
<dbReference type="GO" id="GO:1903037">
    <property type="term" value="P:regulation of leukocyte cell-cell adhesion"/>
    <property type="evidence" value="ECO:0007669"/>
    <property type="project" value="UniProtKB-ARBA"/>
</dbReference>
<keyword evidence="7" id="KW-0325">Glycoprotein</keyword>
<dbReference type="InterPro" id="IPR013106">
    <property type="entry name" value="Ig_V-set"/>
</dbReference>
<feature type="chain" id="PRO_5039271486" description="Ig-like domain-containing protein" evidence="11">
    <location>
        <begin position="26"/>
        <end position="306"/>
    </location>
</feature>
<comment type="similarity">
    <text evidence="9">Belongs to the SKINT family.</text>
</comment>
<feature type="domain" description="Ig-like" evidence="12">
    <location>
        <begin position="152"/>
        <end position="228"/>
    </location>
</feature>
<proteinExistence type="inferred from homology"/>
<dbReference type="Pfam" id="PF22705">
    <property type="entry name" value="C2-set_3"/>
    <property type="match status" value="1"/>
</dbReference>
<dbReference type="GO" id="GO:0050863">
    <property type="term" value="P:regulation of T cell activation"/>
    <property type="evidence" value="ECO:0007669"/>
    <property type="project" value="UniProtKB-ARBA"/>
</dbReference>
<accession>A0A9D3XL30</accession>
<dbReference type="GO" id="GO:0001817">
    <property type="term" value="P:regulation of cytokine production"/>
    <property type="evidence" value="ECO:0007669"/>
    <property type="project" value="TreeGrafter"/>
</dbReference>
<dbReference type="PANTHER" id="PTHR24100:SF130">
    <property type="entry name" value="BUTYROPHILIN-LIKE PROTEIN 9"/>
    <property type="match status" value="1"/>
</dbReference>
<dbReference type="PROSITE" id="PS50835">
    <property type="entry name" value="IG_LIKE"/>
    <property type="match status" value="2"/>
</dbReference>
<feature type="transmembrane region" description="Helical" evidence="10">
    <location>
        <begin position="241"/>
        <end position="266"/>
    </location>
</feature>
<evidence type="ECO:0000256" key="3">
    <source>
        <dbReference type="ARBA" id="ARBA00022729"/>
    </source>
</evidence>
<dbReference type="FunFam" id="2.60.40.10:FF:000142">
    <property type="entry name" value="V-set domain-containing T-cell activation inhibitor 1"/>
    <property type="match status" value="1"/>
</dbReference>
<protein>
    <recommendedName>
        <fullName evidence="12">Ig-like domain-containing protein</fullName>
    </recommendedName>
</protein>
<evidence type="ECO:0000256" key="8">
    <source>
        <dbReference type="ARBA" id="ARBA00023319"/>
    </source>
</evidence>
<sequence length="306" mass="33718">MELREQLSICLFCAILLAAIPISENFEVISSPTVTGIVGQDVVLPCQISTGTQPDNMEVQWKKIIQAAIETVYEYKARTGQDGPGEKYQGRTVLLKDGFTSGNVSLKLKNVRPADEGTYSCIVKSNEWSADAATELKIAAVASVSIDVLGPQGQGIDLACRSTGWFPKPEVRWVINNGSDLQPVTKMEQDHELLFSILSNVTILGQETGEISCVIQNNLLKTEKKSVILLSGDIFPHVSPWLAAFWVLFTLNLLVIGACAFWIYTVKQKESTKKKSEEEALFIQGNVFLFLKLSLICLYLVLTSLL</sequence>
<evidence type="ECO:0000256" key="4">
    <source>
        <dbReference type="ARBA" id="ARBA00022989"/>
    </source>
</evidence>
<evidence type="ECO:0000256" key="2">
    <source>
        <dbReference type="ARBA" id="ARBA00022692"/>
    </source>
</evidence>
<feature type="transmembrane region" description="Helical" evidence="10">
    <location>
        <begin position="287"/>
        <end position="305"/>
    </location>
</feature>
<evidence type="ECO:0000313" key="13">
    <source>
        <dbReference type="EMBL" id="KAH1181120.1"/>
    </source>
</evidence>
<evidence type="ECO:0000256" key="10">
    <source>
        <dbReference type="SAM" id="Phobius"/>
    </source>
</evidence>
<dbReference type="InterPro" id="IPR050504">
    <property type="entry name" value="IgSF_BTN/MOG"/>
</dbReference>
<comment type="subcellular location">
    <subcellularLocation>
        <location evidence="1">Membrane</location>
    </subcellularLocation>
</comment>
<keyword evidence="2 10" id="KW-0812">Transmembrane</keyword>
<dbReference type="InterPro" id="IPR003598">
    <property type="entry name" value="Ig_sub2"/>
</dbReference>
<dbReference type="InterPro" id="IPR007110">
    <property type="entry name" value="Ig-like_dom"/>
</dbReference>